<evidence type="ECO:0000256" key="6">
    <source>
        <dbReference type="ARBA" id="ARBA00023022"/>
    </source>
</evidence>
<evidence type="ECO:0000313" key="9">
    <source>
        <dbReference type="EMBL" id="AVR58613.1"/>
    </source>
</evidence>
<sequence length="300" mass="33364">MERGRRHLLLLVVVAVVAAAEPSPHKTLSYEEAVALAVDFYNQGSGLDHAFRLLKADPRPEWDMTANPRQELKFTVKETMCLMAENLPGTECDFRDDGVVRDCSGFFSTQQVSPIVVVSCNTVAQEEGQDPLALDPTGHRMETCLKILLLVGVVTAAPTSPASSLPSHEDAILAAVQVYNQEPGVTLAYRLLEAEPQPDWDVTSKTVQPLKFTIKETVCLISEKRDINQCDFKEDGLIKDCSGFFSTEQDPPSAMIKCEDASEEPDIVTRGRWGRFKRRAGRFIRRNRWQIISTGLKLIG</sequence>
<dbReference type="PANTHER" id="PTHR10206:SF0">
    <property type="entry name" value="CATHELICIDIN B1-RELATED"/>
    <property type="match status" value="1"/>
</dbReference>
<evidence type="ECO:0000256" key="2">
    <source>
        <dbReference type="ARBA" id="ARBA00005320"/>
    </source>
</evidence>
<evidence type="ECO:0000256" key="5">
    <source>
        <dbReference type="ARBA" id="ARBA00022729"/>
    </source>
</evidence>
<feature type="chain" id="PRO_5015323320" evidence="8">
    <location>
        <begin position="20"/>
        <end position="300"/>
    </location>
</feature>
<dbReference type="GO" id="GO:0061844">
    <property type="term" value="P:antimicrobial humoral immune response mediated by antimicrobial peptide"/>
    <property type="evidence" value="ECO:0007669"/>
    <property type="project" value="UniProtKB-ARBA"/>
</dbReference>
<evidence type="ECO:0000256" key="7">
    <source>
        <dbReference type="ARBA" id="ARBA00023157"/>
    </source>
</evidence>
<dbReference type="PROSITE" id="PS00947">
    <property type="entry name" value="CATHELICIDINS_2"/>
    <property type="match status" value="1"/>
</dbReference>
<evidence type="ECO:0000256" key="1">
    <source>
        <dbReference type="ARBA" id="ARBA00004613"/>
    </source>
</evidence>
<proteinExistence type="evidence at transcript level"/>
<reference evidence="9" key="1">
    <citation type="submission" date="2017-04" db="EMBL/GenBank/DDBJ databases">
        <title>Cloning expression and antimicrobial activity of cathelicidin from chinese soft-shelled turtle (Pelodiscus sinensis).</title>
        <authorList>
            <person name="Qian Y.G."/>
            <person name="Li Y.C."/>
        </authorList>
    </citation>
    <scope>NUCLEOTIDE SEQUENCE</scope>
</reference>
<dbReference type="InterPro" id="IPR018216">
    <property type="entry name" value="Cathelicidin_CS"/>
</dbReference>
<dbReference type="EMBL" id="KY948708">
    <property type="protein sequence ID" value="AVR58613.1"/>
    <property type="molecule type" value="mRNA"/>
</dbReference>
<keyword evidence="7" id="KW-1015">Disulfide bond</keyword>
<dbReference type="FunFam" id="3.10.450.10:FF:000034">
    <property type="entry name" value="Cathelicidin-related peptide Oh-Cath"/>
    <property type="match status" value="1"/>
</dbReference>
<dbReference type="AlphaFoldDB" id="A0A2R4A6C7"/>
<keyword evidence="4" id="KW-0929">Antimicrobial</keyword>
<dbReference type="PANTHER" id="PTHR10206">
    <property type="entry name" value="CATHELICIDIN"/>
    <property type="match status" value="1"/>
</dbReference>
<dbReference type="InterPro" id="IPR046350">
    <property type="entry name" value="Cystatin_sf"/>
</dbReference>
<evidence type="ECO:0000256" key="4">
    <source>
        <dbReference type="ARBA" id="ARBA00022529"/>
    </source>
</evidence>
<protein>
    <submittedName>
        <fullName evidence="9">Cathelicidin</fullName>
    </submittedName>
</protein>
<keyword evidence="6" id="KW-0044">Antibiotic</keyword>
<dbReference type="Pfam" id="PF00666">
    <property type="entry name" value="Cathelicidins"/>
    <property type="match status" value="2"/>
</dbReference>
<comment type="similarity">
    <text evidence="2">Belongs to the cathelicidin family.</text>
</comment>
<dbReference type="Gene3D" id="3.10.450.10">
    <property type="match status" value="2"/>
</dbReference>
<keyword evidence="5 8" id="KW-0732">Signal</keyword>
<keyword evidence="3" id="KW-0964">Secreted</keyword>
<dbReference type="FunFam" id="3.10.450.10:FF:000003">
    <property type="entry name" value="Cathelicidin antimicrobial peptide"/>
    <property type="match status" value="1"/>
</dbReference>
<dbReference type="GO" id="GO:0042742">
    <property type="term" value="P:defense response to bacterium"/>
    <property type="evidence" value="ECO:0007669"/>
    <property type="project" value="UniProtKB-KW"/>
</dbReference>
<accession>A0A2R4A6C7</accession>
<evidence type="ECO:0000256" key="3">
    <source>
        <dbReference type="ARBA" id="ARBA00022525"/>
    </source>
</evidence>
<dbReference type="SUPFAM" id="SSF54403">
    <property type="entry name" value="Cystatin/monellin"/>
    <property type="match status" value="2"/>
</dbReference>
<dbReference type="InterPro" id="IPR001894">
    <property type="entry name" value="Cathelicidin-like"/>
</dbReference>
<dbReference type="GO" id="GO:0005615">
    <property type="term" value="C:extracellular space"/>
    <property type="evidence" value="ECO:0007669"/>
    <property type="project" value="TreeGrafter"/>
</dbReference>
<feature type="signal peptide" evidence="8">
    <location>
        <begin position="1"/>
        <end position="19"/>
    </location>
</feature>
<organism evidence="9">
    <name type="scientific">Pelodiscus sinensis</name>
    <name type="common">Chinese softshell turtle</name>
    <name type="synonym">Trionyx sinensis</name>
    <dbReference type="NCBI Taxonomy" id="13735"/>
    <lineage>
        <taxon>Eukaryota</taxon>
        <taxon>Metazoa</taxon>
        <taxon>Chordata</taxon>
        <taxon>Craniata</taxon>
        <taxon>Vertebrata</taxon>
        <taxon>Euteleostomi</taxon>
        <taxon>Archelosauria</taxon>
        <taxon>Testudinata</taxon>
        <taxon>Testudines</taxon>
        <taxon>Cryptodira</taxon>
        <taxon>Trionychia</taxon>
        <taxon>Trionychidae</taxon>
        <taxon>Pelodiscus</taxon>
    </lineage>
</organism>
<evidence type="ECO:0000256" key="8">
    <source>
        <dbReference type="SAM" id="SignalP"/>
    </source>
</evidence>
<comment type="subcellular location">
    <subcellularLocation>
        <location evidence="1">Secreted</location>
    </subcellularLocation>
</comment>
<name>A0A2R4A6C7_PELSI</name>